<dbReference type="Proteomes" id="UP000286482">
    <property type="component" value="Unassembled WGS sequence"/>
</dbReference>
<protein>
    <submittedName>
        <fullName evidence="2">Polysaccharide pyruvyl transferase</fullName>
    </submittedName>
</protein>
<name>A0A420E7J5_9ALTE</name>
<dbReference type="RefSeq" id="WP_120356196.1">
    <property type="nucleotide sequence ID" value="NZ_RAQO01000009.1"/>
</dbReference>
<dbReference type="AlphaFoldDB" id="A0A420E7J5"/>
<comment type="caution">
    <text evidence="2">The sequence shown here is derived from an EMBL/GenBank/DDBJ whole genome shotgun (WGS) entry which is preliminary data.</text>
</comment>
<feature type="domain" description="Polysaccharide pyruvyl transferase" evidence="1">
    <location>
        <begin position="41"/>
        <end position="293"/>
    </location>
</feature>
<sequence>MQDEKRQWNNHLQSLKDRHQSIAKLLDGKSIAYVDLPIHFNVGDILIMEGTEQFFEDHQLNVIYRCDAFDYKFSSIDKADVIVFHGGGNFGDLYDDGKMQAMRETLIQRYPNKRIVCLPQTIYFADPARQKQSATIFSQHPDFHFFVRDLHSSEVAKQFTDNCTLMPDMAHSLHPLVSSREAVIQVPHTPRILNLSRIDKEKPSTTDRLQKKSFDWLHIVELQDIAFNRFSRLLKKVPGCEQRALKIWLKICTNIVFRSQQFFYQFDVVETDRLHGAIFGALLGRNIVLYDNSYGKNSRYYSMWLEENPLIQLCDLGDKNRENEPKKGVKIEE</sequence>
<organism evidence="2 3">
    <name type="scientific">Alginatibacterium sediminis</name>
    <dbReference type="NCBI Taxonomy" id="2164068"/>
    <lineage>
        <taxon>Bacteria</taxon>
        <taxon>Pseudomonadati</taxon>
        <taxon>Pseudomonadota</taxon>
        <taxon>Gammaproteobacteria</taxon>
        <taxon>Alteromonadales</taxon>
        <taxon>Alteromonadaceae</taxon>
        <taxon>Alginatibacterium</taxon>
    </lineage>
</organism>
<keyword evidence="2" id="KW-0808">Transferase</keyword>
<dbReference type="InterPro" id="IPR007345">
    <property type="entry name" value="Polysacch_pyruvyl_Trfase"/>
</dbReference>
<dbReference type="Pfam" id="PF04230">
    <property type="entry name" value="PS_pyruv_trans"/>
    <property type="match status" value="1"/>
</dbReference>
<dbReference type="EMBL" id="RAQO01000009">
    <property type="protein sequence ID" value="RKF14385.1"/>
    <property type="molecule type" value="Genomic_DNA"/>
</dbReference>
<keyword evidence="3" id="KW-1185">Reference proteome</keyword>
<dbReference type="OrthoDB" id="5242601at2"/>
<evidence type="ECO:0000259" key="1">
    <source>
        <dbReference type="Pfam" id="PF04230"/>
    </source>
</evidence>
<evidence type="ECO:0000313" key="2">
    <source>
        <dbReference type="EMBL" id="RKF14385.1"/>
    </source>
</evidence>
<gene>
    <name evidence="2" type="ORF">DBZ36_17175</name>
</gene>
<reference evidence="2 3" key="1">
    <citation type="submission" date="2018-09" db="EMBL/GenBank/DDBJ databases">
        <authorList>
            <person name="Wang Z."/>
        </authorList>
    </citation>
    <scope>NUCLEOTIDE SEQUENCE [LARGE SCALE GENOMIC DNA]</scope>
    <source>
        <strain evidence="2 3">ALS 81</strain>
    </source>
</reference>
<accession>A0A420E7J5</accession>
<proteinExistence type="predicted"/>
<dbReference type="GO" id="GO:0016740">
    <property type="term" value="F:transferase activity"/>
    <property type="evidence" value="ECO:0007669"/>
    <property type="project" value="UniProtKB-KW"/>
</dbReference>
<evidence type="ECO:0000313" key="3">
    <source>
        <dbReference type="Proteomes" id="UP000286482"/>
    </source>
</evidence>